<dbReference type="Gene3D" id="2.40.330.10">
    <property type="entry name" value="DNA-binding pseudobarrel domain"/>
    <property type="match status" value="1"/>
</dbReference>
<dbReference type="GO" id="GO:0008270">
    <property type="term" value="F:zinc ion binding"/>
    <property type="evidence" value="ECO:0007669"/>
    <property type="project" value="UniProtKB-KW"/>
</dbReference>
<evidence type="ECO:0000256" key="9">
    <source>
        <dbReference type="SAM" id="MobiDB-lite"/>
    </source>
</evidence>
<dbReference type="FunFam" id="2.40.330.10:FF:000006">
    <property type="entry name" value="B3 domain-containing transcription repressor VAL1"/>
    <property type="match status" value="1"/>
</dbReference>
<keyword evidence="3" id="KW-0863">Zinc-finger</keyword>
<feature type="compositionally biased region" description="Low complexity" evidence="9">
    <location>
        <begin position="983"/>
        <end position="992"/>
    </location>
</feature>
<gene>
    <name evidence="11" type="ORF">OIU85_028689</name>
</gene>
<sequence length="1035" mass="113068">MASSSIKSCMNATCGVSTSSSGGWRKGWALRSGDFATLCDNCGSAYEQSVFCEVFHSKDSGWRECTSCGKGKVYGFYLSYFDHSNSLHKFLIGFGVGTWQRLHCGCIASKSMLELLDGGGVNCTSCSKSAGVSSMVLPARQCLNSSRLNLGISSVMSRILIQVNGDEKPNGFGMSKIDDVGERQSASADNQLTTETKLMHLGNCIDRIATRNLLQLQSGATNGSYRKMKQEDILPPVGEIASTSFCNFNHVSNASFQNAKPEIHRTTAAKDLYESLAQTNLSISLGSSLGNPNPFPGGVVDEKAWFHRYVLLGHLPKDGDGISCFLVIGLGLQIKNCSKYLESIHHSVIPISDLLFSFPAEPYILAYAFMIFKFSDNLIVISLTILSSSPNSTIVPLFEKVLSASDAGRIGRLVLPKACAEAYFPPISQPEGLPLRIQDVKGKEWVFQFRFWPNNNSRMYVLEGVTPCIQSMKLQAGDTVTFSRMDPEGKLVMGFRKASNSIAMQDTQPSAIANGAPSSESYFPGVFENLPVISGYSGLLQSLKGSTDTHLSALSKHLHSASGDISWHKSEKQEARTRDGSLLPSLLAPERKRLRNIGSKSKRLLIDNLDALELKVTWEEAQDLLRPQPSIKPSIVTIEDHDFEEYEGCLNNSVTCSSYYVLNFKEAWMFGTTSFWEDEYLCSSFNWAFSVIRDGIWPKFLLSVGVLNASDIRSYLLSEDKSNGLSVIVAPSGEGCQLMFFFRLSGHAWTMPGIKAAPEELAPMELENLQRQNKDFKKRRVTGSHRPAQEHESSGLDALANAAILGDAGEQSTTAVATTTRHPRHRPGCSCIVCIQPPSGKGKHKSTCTCNVCMTVKRRFKTLMMRKKKRQSEREAEIAQRTQHISGPKEEADVESSSKLASTPMDPSDNEARSGNELESKSQTNNLSNKLADSGKGHLDLNCHPDREEDSQAGLARVSMTSLLQVASLPLETYLKQNGLASLSEQQASSASHVPPQAGENGGRIDEDCQPASAAQEQESGGEVDDEPGPDQSQK</sequence>
<comment type="subcellular location">
    <subcellularLocation>
        <location evidence="1">Nucleus</location>
    </subcellularLocation>
</comment>
<dbReference type="PROSITE" id="PS50863">
    <property type="entry name" value="B3"/>
    <property type="match status" value="1"/>
</dbReference>
<dbReference type="OrthoDB" id="757982at2759"/>
<evidence type="ECO:0000256" key="3">
    <source>
        <dbReference type="ARBA" id="ARBA00022771"/>
    </source>
</evidence>
<keyword evidence="6" id="KW-0238">DNA-binding</keyword>
<evidence type="ECO:0000256" key="1">
    <source>
        <dbReference type="ARBA" id="ARBA00004123"/>
    </source>
</evidence>
<feature type="region of interest" description="Disordered" evidence="9">
    <location>
        <begin position="864"/>
        <end position="954"/>
    </location>
</feature>
<keyword evidence="12" id="KW-1185">Reference proteome</keyword>
<keyword evidence="7" id="KW-0804">Transcription</keyword>
<dbReference type="GO" id="GO:0006355">
    <property type="term" value="P:regulation of DNA-templated transcription"/>
    <property type="evidence" value="ECO:0007669"/>
    <property type="project" value="UniProtKB-ARBA"/>
</dbReference>
<evidence type="ECO:0000313" key="12">
    <source>
        <dbReference type="Proteomes" id="UP001151529"/>
    </source>
</evidence>
<feature type="compositionally biased region" description="Basic and acidic residues" evidence="9">
    <location>
        <begin position="933"/>
        <end position="947"/>
    </location>
</feature>
<dbReference type="PANTHER" id="PTHR46245">
    <property type="entry name" value="B3 DOMAIN-CONTAINING PROTEIN OS07G0563300"/>
    <property type="match status" value="1"/>
</dbReference>
<dbReference type="CDD" id="cd10017">
    <property type="entry name" value="B3_DNA"/>
    <property type="match status" value="1"/>
</dbReference>
<feature type="compositionally biased region" description="Basic and acidic residues" evidence="9">
    <location>
        <begin position="910"/>
        <end position="920"/>
    </location>
</feature>
<dbReference type="SMART" id="SM01019">
    <property type="entry name" value="B3"/>
    <property type="match status" value="1"/>
</dbReference>
<feature type="domain" description="TF-B3" evidence="10">
    <location>
        <begin position="398"/>
        <end position="499"/>
    </location>
</feature>
<evidence type="ECO:0000256" key="2">
    <source>
        <dbReference type="ARBA" id="ARBA00022723"/>
    </source>
</evidence>
<dbReference type="EMBL" id="JAPFFL010000008">
    <property type="protein sequence ID" value="KAJ6708449.1"/>
    <property type="molecule type" value="Genomic_DNA"/>
</dbReference>
<evidence type="ECO:0000256" key="5">
    <source>
        <dbReference type="ARBA" id="ARBA00023015"/>
    </source>
</evidence>
<dbReference type="SUPFAM" id="SSF101936">
    <property type="entry name" value="DNA-binding pseudobarrel domain"/>
    <property type="match status" value="1"/>
</dbReference>
<dbReference type="InterPro" id="IPR057743">
    <property type="entry name" value="Zfn_VAL1-3_N"/>
</dbReference>
<protein>
    <submittedName>
        <fullName evidence="11">B3 DOMAIN-CONTAINING TRANSCRIPTION REPRESSOR VAL1</fullName>
    </submittedName>
</protein>
<evidence type="ECO:0000256" key="7">
    <source>
        <dbReference type="ARBA" id="ARBA00023163"/>
    </source>
</evidence>
<feature type="compositionally biased region" description="Polar residues" evidence="9">
    <location>
        <begin position="921"/>
        <end position="931"/>
    </location>
</feature>
<keyword evidence="5" id="KW-0805">Transcription regulation</keyword>
<dbReference type="GO" id="GO:0005634">
    <property type="term" value="C:nucleus"/>
    <property type="evidence" value="ECO:0007669"/>
    <property type="project" value="UniProtKB-SubCell"/>
</dbReference>
<evidence type="ECO:0000259" key="10">
    <source>
        <dbReference type="PROSITE" id="PS50863"/>
    </source>
</evidence>
<reference evidence="11" key="2">
    <citation type="journal article" date="2023" name="Int. J. Mol. Sci.">
        <title>De Novo Assembly and Annotation of 11 Diverse Shrub Willow (Salix) Genomes Reveals Novel Gene Organization in Sex-Linked Regions.</title>
        <authorList>
            <person name="Hyden B."/>
            <person name="Feng K."/>
            <person name="Yates T.B."/>
            <person name="Jawdy S."/>
            <person name="Cereghino C."/>
            <person name="Smart L.B."/>
            <person name="Muchero W."/>
        </authorList>
    </citation>
    <scope>NUCLEOTIDE SEQUENCE [LARGE SCALE GENOMIC DNA]</scope>
    <source>
        <tissue evidence="11">Shoot tip</tissue>
    </source>
</reference>
<proteinExistence type="predicted"/>
<dbReference type="Proteomes" id="UP001151529">
    <property type="component" value="Chromosome 4"/>
</dbReference>
<dbReference type="GO" id="GO:0003677">
    <property type="term" value="F:DNA binding"/>
    <property type="evidence" value="ECO:0007669"/>
    <property type="project" value="UniProtKB-KW"/>
</dbReference>
<evidence type="ECO:0000256" key="8">
    <source>
        <dbReference type="ARBA" id="ARBA00023242"/>
    </source>
</evidence>
<organism evidence="11 12">
    <name type="scientific">Salix viminalis</name>
    <name type="common">Common osier</name>
    <name type="synonym">Basket willow</name>
    <dbReference type="NCBI Taxonomy" id="40686"/>
    <lineage>
        <taxon>Eukaryota</taxon>
        <taxon>Viridiplantae</taxon>
        <taxon>Streptophyta</taxon>
        <taxon>Embryophyta</taxon>
        <taxon>Tracheophyta</taxon>
        <taxon>Spermatophyta</taxon>
        <taxon>Magnoliopsida</taxon>
        <taxon>eudicotyledons</taxon>
        <taxon>Gunneridae</taxon>
        <taxon>Pentapetalae</taxon>
        <taxon>rosids</taxon>
        <taxon>fabids</taxon>
        <taxon>Malpighiales</taxon>
        <taxon>Salicaceae</taxon>
        <taxon>Saliceae</taxon>
        <taxon>Salix</taxon>
    </lineage>
</organism>
<dbReference type="PANTHER" id="PTHR46245:SF2">
    <property type="entry name" value="B3 DOMAIN-CONTAINING TRANSCRIPTION REPRESSOR VAL2"/>
    <property type="match status" value="1"/>
</dbReference>
<dbReference type="Pfam" id="PF25813">
    <property type="entry name" value="zf_VAL1_N"/>
    <property type="match status" value="1"/>
</dbReference>
<evidence type="ECO:0000313" key="11">
    <source>
        <dbReference type="EMBL" id="KAJ6708449.1"/>
    </source>
</evidence>
<evidence type="ECO:0000256" key="6">
    <source>
        <dbReference type="ARBA" id="ARBA00023125"/>
    </source>
</evidence>
<keyword evidence="8" id="KW-0539">Nucleus</keyword>
<feature type="region of interest" description="Disordered" evidence="9">
    <location>
        <begin position="777"/>
        <end position="796"/>
    </location>
</feature>
<accession>A0A9Q0QLZ0</accession>
<keyword evidence="4" id="KW-0862">Zinc</keyword>
<reference evidence="11" key="1">
    <citation type="submission" date="2022-11" db="EMBL/GenBank/DDBJ databases">
        <authorList>
            <person name="Hyden B.L."/>
            <person name="Feng K."/>
            <person name="Yates T."/>
            <person name="Jawdy S."/>
            <person name="Smart L.B."/>
            <person name="Muchero W."/>
        </authorList>
    </citation>
    <scope>NUCLEOTIDE SEQUENCE</scope>
    <source>
        <tissue evidence="11">Shoot tip</tissue>
    </source>
</reference>
<dbReference type="InterPro" id="IPR003340">
    <property type="entry name" value="B3_DNA-bd"/>
</dbReference>
<dbReference type="Pfam" id="PF02362">
    <property type="entry name" value="B3"/>
    <property type="match status" value="1"/>
</dbReference>
<comment type="caution">
    <text evidence="11">The sequence shown here is derived from an EMBL/GenBank/DDBJ whole genome shotgun (WGS) entry which is preliminary data.</text>
</comment>
<dbReference type="AlphaFoldDB" id="A0A9Q0QLZ0"/>
<evidence type="ECO:0000256" key="4">
    <source>
        <dbReference type="ARBA" id="ARBA00022833"/>
    </source>
</evidence>
<name>A0A9Q0QLZ0_SALVM</name>
<feature type="region of interest" description="Disordered" evidence="9">
    <location>
        <begin position="983"/>
        <end position="1035"/>
    </location>
</feature>
<feature type="compositionally biased region" description="Acidic residues" evidence="9">
    <location>
        <begin position="1020"/>
        <end position="1029"/>
    </location>
</feature>
<dbReference type="InterPro" id="IPR015300">
    <property type="entry name" value="DNA-bd_pseudobarrel_sf"/>
</dbReference>
<keyword evidence="2" id="KW-0479">Metal-binding</keyword>